<name>A0A4Q1D3G0_9BACT</name>
<evidence type="ECO:0000313" key="2">
    <source>
        <dbReference type="EMBL" id="RXK81703.1"/>
    </source>
</evidence>
<dbReference type="PANTHER" id="PTHR31143:SF2">
    <property type="entry name" value="FR47-LIKE DOMAIN-CONTAINING PROTEIN-RELATED"/>
    <property type="match status" value="1"/>
</dbReference>
<dbReference type="RefSeq" id="WP_129005100.1">
    <property type="nucleotide sequence ID" value="NZ_SDHZ01000003.1"/>
</dbReference>
<protein>
    <submittedName>
        <fullName evidence="2">GNAT family N-acetyltransferase</fullName>
    </submittedName>
</protein>
<comment type="caution">
    <text evidence="2">The sequence shown here is derived from an EMBL/GenBank/DDBJ whole genome shotgun (WGS) entry which is preliminary data.</text>
</comment>
<keyword evidence="2" id="KW-0808">Transferase</keyword>
<dbReference type="Gene3D" id="3.40.630.30">
    <property type="match status" value="1"/>
</dbReference>
<dbReference type="AlphaFoldDB" id="A0A4Q1D3G0"/>
<dbReference type="PANTHER" id="PTHR31143">
    <property type="match status" value="1"/>
</dbReference>
<dbReference type="InterPro" id="IPR027365">
    <property type="entry name" value="GNAT_acetyltra_YdfB-like"/>
</dbReference>
<dbReference type="OrthoDB" id="1120671at2"/>
<evidence type="ECO:0000313" key="3">
    <source>
        <dbReference type="Proteomes" id="UP000290545"/>
    </source>
</evidence>
<dbReference type="PROSITE" id="PS51186">
    <property type="entry name" value="GNAT"/>
    <property type="match status" value="1"/>
</dbReference>
<dbReference type="EMBL" id="SDHZ01000003">
    <property type="protein sequence ID" value="RXK81703.1"/>
    <property type="molecule type" value="Genomic_DNA"/>
</dbReference>
<dbReference type="InterPro" id="IPR000182">
    <property type="entry name" value="GNAT_dom"/>
</dbReference>
<organism evidence="2 3">
    <name type="scientific">Filimonas effusa</name>
    <dbReference type="NCBI Taxonomy" id="2508721"/>
    <lineage>
        <taxon>Bacteria</taxon>
        <taxon>Pseudomonadati</taxon>
        <taxon>Bacteroidota</taxon>
        <taxon>Chitinophagia</taxon>
        <taxon>Chitinophagales</taxon>
        <taxon>Chitinophagaceae</taxon>
        <taxon>Filimonas</taxon>
    </lineage>
</organism>
<dbReference type="InterPro" id="IPR016181">
    <property type="entry name" value="Acyl_CoA_acyltransferase"/>
</dbReference>
<dbReference type="GO" id="GO:0016747">
    <property type="term" value="F:acyltransferase activity, transferring groups other than amino-acyl groups"/>
    <property type="evidence" value="ECO:0007669"/>
    <property type="project" value="InterPro"/>
</dbReference>
<dbReference type="CDD" id="cd04301">
    <property type="entry name" value="NAT_SF"/>
    <property type="match status" value="1"/>
</dbReference>
<dbReference type="SUPFAM" id="SSF55729">
    <property type="entry name" value="Acyl-CoA N-acyltransferases (Nat)"/>
    <property type="match status" value="1"/>
</dbReference>
<gene>
    <name evidence="2" type="ORF">ESB13_18070</name>
</gene>
<accession>A0A4Q1D3G0</accession>
<evidence type="ECO:0000259" key="1">
    <source>
        <dbReference type="PROSITE" id="PS51186"/>
    </source>
</evidence>
<proteinExistence type="predicted"/>
<keyword evidence="3" id="KW-1185">Reference proteome</keyword>
<feature type="domain" description="N-acetyltransferase" evidence="1">
    <location>
        <begin position="148"/>
        <end position="276"/>
    </location>
</feature>
<sequence length="276" mass="31014">MKLLSPKDYAKVNAALQRVSFNNLFARSVVEHQISGQVFVDNTEAPESFYIVHPYGMSLLLGRSDDPVFNAAFKEHALNTNKSRNKHEWMQAYPNKWHLVLCELFGDKLIANAQNTGQQQHGIVELNSRVNFKFNIEKYQAVSHKSTAPGVAVVETDRELFRKMEGSVTPNFFWDSEDDFLANGKAFSLLDNNQLAATAFSAYMTSDKLELGIETLPAFRGKGYAAAVSAALIDFCISNNYEPLWSCRLENTGSVMLAQKLGFEVALTFPYYRLSN</sequence>
<reference evidence="2 3" key="1">
    <citation type="submission" date="2019-01" db="EMBL/GenBank/DDBJ databases">
        <title>Filimonas sp. strain TTM-71.</title>
        <authorList>
            <person name="Chen W.-M."/>
        </authorList>
    </citation>
    <scope>NUCLEOTIDE SEQUENCE [LARGE SCALE GENOMIC DNA]</scope>
    <source>
        <strain evidence="2 3">TTM-71</strain>
    </source>
</reference>
<dbReference type="Proteomes" id="UP000290545">
    <property type="component" value="Unassembled WGS sequence"/>
</dbReference>
<dbReference type="Pfam" id="PF12746">
    <property type="entry name" value="GNAT_acetyltran"/>
    <property type="match status" value="1"/>
</dbReference>